<dbReference type="InterPro" id="IPR004860">
    <property type="entry name" value="LAGLIDADG_dom"/>
</dbReference>
<dbReference type="GO" id="GO:0004519">
    <property type="term" value="F:endonuclease activity"/>
    <property type="evidence" value="ECO:0007669"/>
    <property type="project" value="InterPro"/>
</dbReference>
<evidence type="ECO:0000313" key="3">
    <source>
        <dbReference type="EMBL" id="QGN66788.1"/>
    </source>
</evidence>
<feature type="region of interest" description="Disordered" evidence="1">
    <location>
        <begin position="320"/>
        <end position="344"/>
    </location>
</feature>
<proteinExistence type="predicted"/>
<feature type="domain" description="Homing endonuclease LAGLIDADG" evidence="2">
    <location>
        <begin position="59"/>
        <end position="153"/>
    </location>
</feature>
<keyword evidence="3" id="KW-0496">Mitochondrion</keyword>
<dbReference type="PANTHER" id="PTHR36181">
    <property type="entry name" value="INTRON-ENCODED ENDONUCLEASE AI3-RELATED"/>
    <property type="match status" value="1"/>
</dbReference>
<evidence type="ECO:0000259" key="2">
    <source>
        <dbReference type="Pfam" id="PF00961"/>
    </source>
</evidence>
<dbReference type="GeneID" id="42906111"/>
<gene>
    <name evidence="3" type="primary">orf344</name>
</gene>
<feature type="domain" description="Homing endonuclease LAGLIDADG" evidence="2">
    <location>
        <begin position="178"/>
        <end position="281"/>
    </location>
</feature>
<protein>
    <recommendedName>
        <fullName evidence="2">Homing endonuclease LAGLIDADG domain-containing protein</fullName>
    </recommendedName>
</protein>
<evidence type="ECO:0000256" key="1">
    <source>
        <dbReference type="SAM" id="MobiDB-lite"/>
    </source>
</evidence>
<sequence length="344" mass="38691">MVLIICMPFYLFEEFNSVCLSILLARAQPLVRRFSTLPPAGGPEGQGSNNKSDYMLYYLAGLLEGDGHFNTPKKLNTPSGTARVAAIETVFAVKDRRSAELLQSLFGGKIYDHPNKNLTRWLVQDKKSVTNIINLINGKFRTPKINSLYDMIDFFNAKGANIIKLPLDTSPLNSNAWLAGFIDADGHFAIKGFTPNPKSHLGILFQLSQRATDKSGESLEKVMLKITEFLLVKLNKRTFSEKYHQFVVSTSNRVSNKILIEYLNTYPLLSSKYLDFKDWETANNIYINKLHKDPIQYEKIRKLKANMNNGRTYFSWSHHKQNLSLRPPPPPTTQVVGGGGGGGD</sequence>
<dbReference type="Gene3D" id="3.10.28.10">
    <property type="entry name" value="Homing endonucleases"/>
    <property type="match status" value="2"/>
</dbReference>
<dbReference type="InterPro" id="IPR051289">
    <property type="entry name" value="LAGLIDADG_Endonuclease"/>
</dbReference>
<dbReference type="SUPFAM" id="SSF55608">
    <property type="entry name" value="Homing endonucleases"/>
    <property type="match status" value="2"/>
</dbReference>
<organism evidence="3">
    <name type="scientific">Morchella importuna</name>
    <dbReference type="NCBI Taxonomy" id="1174673"/>
    <lineage>
        <taxon>Eukaryota</taxon>
        <taxon>Fungi</taxon>
        <taxon>Dikarya</taxon>
        <taxon>Ascomycota</taxon>
        <taxon>Pezizomycotina</taxon>
        <taxon>Pezizomycetes</taxon>
        <taxon>Pezizales</taxon>
        <taxon>Morchellaceae</taxon>
        <taxon>Morchella</taxon>
    </lineage>
</organism>
<dbReference type="GO" id="GO:0005739">
    <property type="term" value="C:mitochondrion"/>
    <property type="evidence" value="ECO:0007669"/>
    <property type="project" value="UniProtKB-ARBA"/>
</dbReference>
<geneLocation type="mitochondrion" evidence="3"/>
<dbReference type="PANTHER" id="PTHR36181:SF1">
    <property type="entry name" value="LAGLIDADG ENDONUCLEASE"/>
    <property type="match status" value="1"/>
</dbReference>
<dbReference type="RefSeq" id="YP_009722386.1">
    <property type="nucleotide sequence ID" value="NC_045397.1"/>
</dbReference>
<dbReference type="AlphaFoldDB" id="A0A650AG92"/>
<accession>A0A650AG92</accession>
<reference evidence="3" key="1">
    <citation type="submission" date="2019-02" db="EMBL/GenBank/DDBJ databases">
        <title>The largest mitochondrial genome of Morchella importuna (272.2 kb) among fungi reservoir of numerous mitochondrial ORFs, repeatitive sequences and nuclear genome horizontal transfer.</title>
        <authorList>
            <person name="Liu W."/>
            <person name="Bian Y."/>
        </authorList>
    </citation>
    <scope>NUCLEOTIDE SEQUENCE</scope>
</reference>
<dbReference type="EMBL" id="MK527108">
    <property type="protein sequence ID" value="QGN66788.1"/>
    <property type="molecule type" value="Genomic_DNA"/>
</dbReference>
<dbReference type="Pfam" id="PF00961">
    <property type="entry name" value="LAGLIDADG_1"/>
    <property type="match status" value="2"/>
</dbReference>
<dbReference type="InterPro" id="IPR027434">
    <property type="entry name" value="Homing_endonucl"/>
</dbReference>
<name>A0A650AG92_9PEZI</name>